<comment type="subcellular location">
    <subcellularLocation>
        <location evidence="1">Cell inner membrane</location>
        <topology evidence="1">Multi-pass membrane protein</topology>
    </subcellularLocation>
</comment>
<feature type="transmembrane region" description="Helical" evidence="9">
    <location>
        <begin position="130"/>
        <end position="154"/>
    </location>
</feature>
<evidence type="ECO:0000256" key="6">
    <source>
        <dbReference type="ARBA" id="ARBA00022989"/>
    </source>
</evidence>
<protein>
    <recommendedName>
        <fullName evidence="12">Sulphur transport domain-containing protein</fullName>
    </recommendedName>
</protein>
<sequence length="405" mass="41847">MASTIDSRTAADSRRPSLIRRRIEIAAGIGLFAALAIIARFVAGEGSGTDALTTSLVLGALFGFVLQRSRFCFFCAIREYIDERKADGVLGILAALAAGAAGYTIIFGSWLPDPSTGRLAPDAFIGPVSWVLAAGGLAFGAGMAISGSCVSAHLYRLGEGSPTSPFAIIGTVLGFAVGYATWNELYLVAISDAPVIWLPNHLGYAGSLALALLVLGALALVLLYRSERPASTAGGPPQPLRAIFLERWPGWIGGIAVAAIATASYLRVAPLGVTADLGGRGRQLGEYLGFVPSHLNGLDRLRGCAAIAQEALLSPNGLFVVGMIVAAFAASLVAGQFRPTWPTLSQIVRGLSGGFLLGWGAMVALGCSIGTLLSGIMAGAVSGWVFALAMFAGLFIAHRIRQALT</sequence>
<evidence type="ECO:0000313" key="10">
    <source>
        <dbReference type="EMBL" id="MBB3811052.1"/>
    </source>
</evidence>
<evidence type="ECO:0000256" key="5">
    <source>
        <dbReference type="ARBA" id="ARBA00022692"/>
    </source>
</evidence>
<keyword evidence="7 9" id="KW-0472">Membrane</keyword>
<feature type="transmembrane region" description="Helical" evidence="9">
    <location>
        <begin position="23"/>
        <end position="43"/>
    </location>
</feature>
<feature type="transmembrane region" description="Helical" evidence="9">
    <location>
        <begin position="202"/>
        <end position="224"/>
    </location>
</feature>
<keyword evidence="5 9" id="KW-0812">Transmembrane</keyword>
<keyword evidence="6 9" id="KW-1133">Transmembrane helix</keyword>
<keyword evidence="3" id="KW-1003">Cell membrane</keyword>
<feature type="transmembrane region" description="Helical" evidence="9">
    <location>
        <begin position="55"/>
        <end position="77"/>
    </location>
</feature>
<keyword evidence="11" id="KW-1185">Reference proteome</keyword>
<reference evidence="10 11" key="1">
    <citation type="submission" date="2020-08" db="EMBL/GenBank/DDBJ databases">
        <title>Genomic Encyclopedia of Type Strains, Phase IV (KMG-IV): sequencing the most valuable type-strain genomes for metagenomic binning, comparative biology and taxonomic classification.</title>
        <authorList>
            <person name="Goeker M."/>
        </authorList>
    </citation>
    <scope>NUCLEOTIDE SEQUENCE [LARGE SCALE GENOMIC DNA]</scope>
    <source>
        <strain evidence="10 11">DSM 28760</strain>
    </source>
</reference>
<feature type="transmembrane region" description="Helical" evidence="9">
    <location>
        <begin position="317"/>
        <end position="335"/>
    </location>
</feature>
<dbReference type="Proteomes" id="UP000537592">
    <property type="component" value="Unassembled WGS sequence"/>
</dbReference>
<evidence type="ECO:0000313" key="11">
    <source>
        <dbReference type="Proteomes" id="UP000537592"/>
    </source>
</evidence>
<keyword evidence="2" id="KW-0813">Transport</keyword>
<evidence type="ECO:0000256" key="3">
    <source>
        <dbReference type="ARBA" id="ARBA00022475"/>
    </source>
</evidence>
<organism evidence="10 11">
    <name type="scientific">Pseudochelatococcus contaminans</name>
    <dbReference type="NCBI Taxonomy" id="1538103"/>
    <lineage>
        <taxon>Bacteria</taxon>
        <taxon>Pseudomonadati</taxon>
        <taxon>Pseudomonadota</taxon>
        <taxon>Alphaproteobacteria</taxon>
        <taxon>Hyphomicrobiales</taxon>
        <taxon>Chelatococcaceae</taxon>
        <taxon>Pseudochelatococcus</taxon>
    </lineage>
</organism>
<feature type="transmembrane region" description="Helical" evidence="9">
    <location>
        <begin position="248"/>
        <end position="266"/>
    </location>
</feature>
<dbReference type="Pfam" id="PF04143">
    <property type="entry name" value="Sulf_transp"/>
    <property type="match status" value="1"/>
</dbReference>
<feature type="transmembrane region" description="Helical" evidence="9">
    <location>
        <begin position="89"/>
        <end position="110"/>
    </location>
</feature>
<name>A0A7W5Z7D4_9HYPH</name>
<dbReference type="PANTHER" id="PTHR30574:SF1">
    <property type="entry name" value="SULPHUR TRANSPORT DOMAIN-CONTAINING PROTEIN"/>
    <property type="match status" value="1"/>
</dbReference>
<dbReference type="RefSeq" id="WP_183754478.1">
    <property type="nucleotide sequence ID" value="NZ_JACICC010000010.1"/>
</dbReference>
<feature type="transmembrane region" description="Helical" evidence="9">
    <location>
        <begin position="166"/>
        <end position="182"/>
    </location>
</feature>
<proteinExistence type="inferred from homology"/>
<evidence type="ECO:0008006" key="12">
    <source>
        <dbReference type="Google" id="ProtNLM"/>
    </source>
</evidence>
<dbReference type="EMBL" id="JACICC010000010">
    <property type="protein sequence ID" value="MBB3811052.1"/>
    <property type="molecule type" value="Genomic_DNA"/>
</dbReference>
<keyword evidence="4" id="KW-0997">Cell inner membrane</keyword>
<comment type="similarity">
    <text evidence="8">Belongs to the TsuA/YedE (TC 9.B.102) family.</text>
</comment>
<evidence type="ECO:0000256" key="7">
    <source>
        <dbReference type="ARBA" id="ARBA00023136"/>
    </source>
</evidence>
<feature type="transmembrane region" description="Helical" evidence="9">
    <location>
        <begin position="372"/>
        <end position="397"/>
    </location>
</feature>
<accession>A0A7W5Z7D4</accession>
<evidence type="ECO:0000256" key="4">
    <source>
        <dbReference type="ARBA" id="ARBA00022519"/>
    </source>
</evidence>
<dbReference type="InterPro" id="IPR007272">
    <property type="entry name" value="Sulf_transp_TsuA/YedE"/>
</dbReference>
<evidence type="ECO:0000256" key="9">
    <source>
        <dbReference type="SAM" id="Phobius"/>
    </source>
</evidence>
<evidence type="ECO:0000256" key="2">
    <source>
        <dbReference type="ARBA" id="ARBA00022448"/>
    </source>
</evidence>
<comment type="caution">
    <text evidence="10">The sequence shown here is derived from an EMBL/GenBank/DDBJ whole genome shotgun (WGS) entry which is preliminary data.</text>
</comment>
<dbReference type="AlphaFoldDB" id="A0A7W5Z7D4"/>
<evidence type="ECO:0000256" key="1">
    <source>
        <dbReference type="ARBA" id="ARBA00004429"/>
    </source>
</evidence>
<feature type="transmembrane region" description="Helical" evidence="9">
    <location>
        <begin position="347"/>
        <end position="366"/>
    </location>
</feature>
<dbReference type="PANTHER" id="PTHR30574">
    <property type="entry name" value="INNER MEMBRANE PROTEIN YEDE"/>
    <property type="match status" value="1"/>
</dbReference>
<gene>
    <name evidence="10" type="ORF">FHS81_003163</name>
</gene>
<evidence type="ECO:0000256" key="8">
    <source>
        <dbReference type="ARBA" id="ARBA00035655"/>
    </source>
</evidence>
<dbReference type="GO" id="GO:0005886">
    <property type="term" value="C:plasma membrane"/>
    <property type="evidence" value="ECO:0007669"/>
    <property type="project" value="UniProtKB-SubCell"/>
</dbReference>